<dbReference type="eggNOG" id="ENOG502ZZSU">
    <property type="taxonomic scope" value="Bacteria"/>
</dbReference>
<dbReference type="OrthoDB" id="1269133at2"/>
<organism evidence="1 2">
    <name type="scientific">Chryseobacterium piperi</name>
    <dbReference type="NCBI Taxonomy" id="558152"/>
    <lineage>
        <taxon>Bacteria</taxon>
        <taxon>Pseudomonadati</taxon>
        <taxon>Bacteroidota</taxon>
        <taxon>Flavobacteriia</taxon>
        <taxon>Flavobacteriales</taxon>
        <taxon>Weeksellaceae</taxon>
        <taxon>Chryseobacterium group</taxon>
        <taxon>Chryseobacterium</taxon>
    </lineage>
</organism>
<protein>
    <submittedName>
        <fullName evidence="1">Uncharacterized protein</fullName>
    </submittedName>
</protein>
<evidence type="ECO:0000313" key="2">
    <source>
        <dbReference type="Proteomes" id="UP000028709"/>
    </source>
</evidence>
<comment type="caution">
    <text evidence="1">The sequence shown here is derived from an EMBL/GenBank/DDBJ whole genome shotgun (WGS) entry which is preliminary data.</text>
</comment>
<dbReference type="Proteomes" id="UP000028709">
    <property type="component" value="Unassembled WGS sequence"/>
</dbReference>
<dbReference type="RefSeq" id="WP_034686171.1">
    <property type="nucleotide sequence ID" value="NZ_CP023049.2"/>
</dbReference>
<sequence length="76" mass="8758">MKYLKINTDEKTDLELLQNAILQLKGVDSVEVIDEENPESELKKAFAKTKEQLKKGDYETLVNDIFDILTKNNSKK</sequence>
<dbReference type="AlphaFoldDB" id="A0A086B2R5"/>
<keyword evidence="2" id="KW-1185">Reference proteome</keyword>
<evidence type="ECO:0000313" key="1">
    <source>
        <dbReference type="EMBL" id="KFF23229.1"/>
    </source>
</evidence>
<name>A0A086B2R5_9FLAO</name>
<gene>
    <name evidence="1" type="ORF">IQ37_14305</name>
</gene>
<accession>A0A086B2R5</accession>
<dbReference type="KEGG" id="cpip:CJF12_19770"/>
<reference evidence="1 2" key="1">
    <citation type="submission" date="2014-07" db="EMBL/GenBank/DDBJ databases">
        <title>Genome of Chryseobacterium piperi CTM.</title>
        <authorList>
            <person name="Pipes S.E."/>
            <person name="Stropko S.J."/>
            <person name="Newman J.D."/>
        </authorList>
    </citation>
    <scope>NUCLEOTIDE SEQUENCE [LARGE SCALE GENOMIC DNA]</scope>
    <source>
        <strain evidence="1 2">CTM</strain>
    </source>
</reference>
<dbReference type="EMBL" id="JPRJ01000030">
    <property type="protein sequence ID" value="KFF23229.1"/>
    <property type="molecule type" value="Genomic_DNA"/>
</dbReference>
<proteinExistence type="predicted"/>